<dbReference type="GO" id="GO:0009532">
    <property type="term" value="C:plastid stroma"/>
    <property type="evidence" value="ECO:0007669"/>
    <property type="project" value="UniProtKB-ARBA"/>
</dbReference>
<dbReference type="AlphaFoldDB" id="A0A103XZH0"/>
<evidence type="ECO:0000256" key="1">
    <source>
        <dbReference type="ARBA" id="ARBA00007039"/>
    </source>
</evidence>
<keyword evidence="3" id="KW-1185">Reference proteome</keyword>
<evidence type="ECO:0000313" key="2">
    <source>
        <dbReference type="EMBL" id="KVH99675.1"/>
    </source>
</evidence>
<dbReference type="Gramene" id="KVH99675">
    <property type="protein sequence ID" value="KVH99675"/>
    <property type="gene ID" value="Ccrd_022095"/>
</dbReference>
<dbReference type="InterPro" id="IPR001907">
    <property type="entry name" value="ClpP"/>
</dbReference>
<sequence length="79" mass="8943">MNEINRFNGILYPGRTRNYQTVMIHQPAGSFSEVAMGKFILEVTGKPLWVVSEDMERDVFMSATEAQAYEIVDLVAIES</sequence>
<dbReference type="GO" id="GO:0004252">
    <property type="term" value="F:serine-type endopeptidase activity"/>
    <property type="evidence" value="ECO:0007669"/>
    <property type="project" value="InterPro"/>
</dbReference>
<dbReference type="Pfam" id="PF00574">
    <property type="entry name" value="CLP_protease"/>
    <property type="match status" value="1"/>
</dbReference>
<dbReference type="OMA" id="VENTWDF"/>
<dbReference type="STRING" id="59895.A0A103XZH0"/>
<organism evidence="2 3">
    <name type="scientific">Cynara cardunculus var. scolymus</name>
    <name type="common">Globe artichoke</name>
    <name type="synonym">Cynara scolymus</name>
    <dbReference type="NCBI Taxonomy" id="59895"/>
    <lineage>
        <taxon>Eukaryota</taxon>
        <taxon>Viridiplantae</taxon>
        <taxon>Streptophyta</taxon>
        <taxon>Embryophyta</taxon>
        <taxon>Tracheophyta</taxon>
        <taxon>Spermatophyta</taxon>
        <taxon>Magnoliopsida</taxon>
        <taxon>eudicotyledons</taxon>
        <taxon>Gunneridae</taxon>
        <taxon>Pentapetalae</taxon>
        <taxon>asterids</taxon>
        <taxon>campanulids</taxon>
        <taxon>Asterales</taxon>
        <taxon>Asteraceae</taxon>
        <taxon>Carduoideae</taxon>
        <taxon>Cardueae</taxon>
        <taxon>Carduinae</taxon>
        <taxon>Cynara</taxon>
    </lineage>
</organism>
<evidence type="ECO:0000313" key="3">
    <source>
        <dbReference type="Proteomes" id="UP000243975"/>
    </source>
</evidence>
<dbReference type="PANTHER" id="PTHR48481:SF1">
    <property type="entry name" value="ATP-DEPENDENT CLP PROTEASE PROTEOLYTIC SUBUNIT"/>
    <property type="match status" value="1"/>
</dbReference>
<reference evidence="2 3" key="1">
    <citation type="journal article" date="2016" name="Sci. Rep.">
        <title>The genome sequence of the outbreeding globe artichoke constructed de novo incorporating a phase-aware low-pass sequencing strategy of F1 progeny.</title>
        <authorList>
            <person name="Scaglione D."/>
            <person name="Reyes-Chin-Wo S."/>
            <person name="Acquadro A."/>
            <person name="Froenicke L."/>
            <person name="Portis E."/>
            <person name="Beitel C."/>
            <person name="Tirone M."/>
            <person name="Mauro R."/>
            <person name="Lo Monaco A."/>
            <person name="Mauromicale G."/>
            <person name="Faccioli P."/>
            <person name="Cattivelli L."/>
            <person name="Rieseberg L."/>
            <person name="Michelmore R."/>
            <person name="Lanteri S."/>
        </authorList>
    </citation>
    <scope>NUCLEOTIDE SEQUENCE [LARGE SCALE GENOMIC DNA]</scope>
    <source>
        <strain evidence="2">2C</strain>
    </source>
</reference>
<dbReference type="EMBL" id="LEKV01003423">
    <property type="protein sequence ID" value="KVH99675.1"/>
    <property type="molecule type" value="Genomic_DNA"/>
</dbReference>
<comment type="caution">
    <text evidence="2">The sequence shown here is derived from an EMBL/GenBank/DDBJ whole genome shotgun (WGS) entry which is preliminary data.</text>
</comment>
<accession>A0A103XZH0</accession>
<protein>
    <submittedName>
        <fullName evidence="2">ClpP</fullName>
    </submittedName>
</protein>
<proteinExistence type="inferred from homology"/>
<comment type="similarity">
    <text evidence="1">Belongs to the peptidase S14 family.</text>
</comment>
<dbReference type="GO" id="GO:0004176">
    <property type="term" value="F:ATP-dependent peptidase activity"/>
    <property type="evidence" value="ECO:0007669"/>
    <property type="project" value="InterPro"/>
</dbReference>
<dbReference type="InterPro" id="IPR023562">
    <property type="entry name" value="ClpP/TepA"/>
</dbReference>
<dbReference type="PRINTS" id="PR00127">
    <property type="entry name" value="CLPPROTEASEP"/>
</dbReference>
<dbReference type="InterPro" id="IPR029045">
    <property type="entry name" value="ClpP/crotonase-like_dom_sf"/>
</dbReference>
<dbReference type="Gene3D" id="3.90.226.10">
    <property type="entry name" value="2-enoyl-CoA Hydratase, Chain A, domain 1"/>
    <property type="match status" value="1"/>
</dbReference>
<name>A0A103XZH0_CYNCS</name>
<dbReference type="SUPFAM" id="SSF52096">
    <property type="entry name" value="ClpP/crotonase"/>
    <property type="match status" value="1"/>
</dbReference>
<dbReference type="GO" id="GO:0006508">
    <property type="term" value="P:proteolysis"/>
    <property type="evidence" value="ECO:0007669"/>
    <property type="project" value="InterPro"/>
</dbReference>
<gene>
    <name evidence="2" type="ORF">Ccrd_022095</name>
</gene>
<dbReference type="Proteomes" id="UP000243975">
    <property type="component" value="Unassembled WGS sequence"/>
</dbReference>
<dbReference type="PANTHER" id="PTHR48481">
    <property type="entry name" value="ATP-DEPENDENT CLP PROTEASE PROTEOLYTIC SUBUNIT"/>
    <property type="match status" value="1"/>
</dbReference>